<feature type="coiled-coil region" evidence="5">
    <location>
        <begin position="258"/>
        <end position="296"/>
    </location>
</feature>
<keyword evidence="4" id="KW-0539">Nucleus</keyword>
<comment type="subcellular location">
    <subcellularLocation>
        <location evidence="1">Nucleus</location>
    </subcellularLocation>
</comment>
<organism evidence="8">
    <name type="scientific">Noccaea caerulescens</name>
    <name type="common">Alpine penny-cress</name>
    <name type="synonym">Thlaspi caerulescens</name>
    <dbReference type="NCBI Taxonomy" id="107243"/>
    <lineage>
        <taxon>Eukaryota</taxon>
        <taxon>Viridiplantae</taxon>
        <taxon>Streptophyta</taxon>
        <taxon>Embryophyta</taxon>
        <taxon>Tracheophyta</taxon>
        <taxon>Spermatophyta</taxon>
        <taxon>Magnoliopsida</taxon>
        <taxon>eudicotyledons</taxon>
        <taxon>Gunneridae</taxon>
        <taxon>Pentapetalae</taxon>
        <taxon>rosids</taxon>
        <taxon>malvids</taxon>
        <taxon>Brassicales</taxon>
        <taxon>Brassicaceae</taxon>
        <taxon>Coluteocarpeae</taxon>
        <taxon>Noccaea</taxon>
    </lineage>
</organism>
<dbReference type="PROSITE" id="PS50217">
    <property type="entry name" value="BZIP"/>
    <property type="match status" value="1"/>
</dbReference>
<dbReference type="FunFam" id="1.20.5.170:FF:000036">
    <property type="entry name" value="ABSCISIC ACID-INSENSITIVE 5-like protein 2"/>
    <property type="match status" value="1"/>
</dbReference>
<evidence type="ECO:0000256" key="4">
    <source>
        <dbReference type="ARBA" id="ARBA00023242"/>
    </source>
</evidence>
<dbReference type="PROSITE" id="PS00036">
    <property type="entry name" value="BZIP_BASIC"/>
    <property type="match status" value="1"/>
</dbReference>
<keyword evidence="2" id="KW-0597">Phosphoprotein</keyword>
<feature type="domain" description="BZIP" evidence="7">
    <location>
        <begin position="244"/>
        <end position="296"/>
    </location>
</feature>
<dbReference type="SMART" id="SM00338">
    <property type="entry name" value="BRLZ"/>
    <property type="match status" value="1"/>
</dbReference>
<dbReference type="InterPro" id="IPR046347">
    <property type="entry name" value="bZIP_sf"/>
</dbReference>
<evidence type="ECO:0000256" key="1">
    <source>
        <dbReference type="ARBA" id="ARBA00004123"/>
    </source>
</evidence>
<reference evidence="8" key="1">
    <citation type="submission" date="2016-07" db="EMBL/GenBank/DDBJ databases">
        <title>De novo transcriptome assembly of four accessions of the metal hyperaccumulator plant Noccaea caerulescens.</title>
        <authorList>
            <person name="Blande D."/>
            <person name="Halimaa P."/>
            <person name="Tervahauta A.I."/>
            <person name="Aarts M.G."/>
            <person name="Karenlampi S.O."/>
        </authorList>
    </citation>
    <scope>NUCLEOTIDE SEQUENCE</scope>
</reference>
<dbReference type="GO" id="GO:0003700">
    <property type="term" value="F:DNA-binding transcription factor activity"/>
    <property type="evidence" value="ECO:0007669"/>
    <property type="project" value="InterPro"/>
</dbReference>
<evidence type="ECO:0000259" key="7">
    <source>
        <dbReference type="PROSITE" id="PS50217"/>
    </source>
</evidence>
<protein>
    <submittedName>
        <fullName evidence="8">G-box-binding factor 4</fullName>
    </submittedName>
</protein>
<dbReference type="CDD" id="cd14707">
    <property type="entry name" value="bZIP_plant_BZIP46"/>
    <property type="match status" value="1"/>
</dbReference>
<dbReference type="Pfam" id="PF00170">
    <property type="entry name" value="bZIP_1"/>
    <property type="match status" value="1"/>
</dbReference>
<evidence type="ECO:0000256" key="5">
    <source>
        <dbReference type="SAM" id="Coils"/>
    </source>
</evidence>
<name>A0A1J3E8F9_NOCCA</name>
<dbReference type="EMBL" id="GEVI01004754">
    <property type="protein sequence ID" value="JAU27566.1"/>
    <property type="molecule type" value="Transcribed_RNA"/>
</dbReference>
<dbReference type="SUPFAM" id="SSF57959">
    <property type="entry name" value="Leucine zipper domain"/>
    <property type="match status" value="1"/>
</dbReference>
<evidence type="ECO:0000256" key="3">
    <source>
        <dbReference type="ARBA" id="ARBA00023125"/>
    </source>
</evidence>
<feature type="compositionally biased region" description="Low complexity" evidence="6">
    <location>
        <begin position="312"/>
        <end position="321"/>
    </location>
</feature>
<feature type="compositionally biased region" description="Low complexity" evidence="6">
    <location>
        <begin position="9"/>
        <end position="32"/>
    </location>
</feature>
<evidence type="ECO:0000256" key="6">
    <source>
        <dbReference type="SAM" id="MobiDB-lite"/>
    </source>
</evidence>
<dbReference type="GO" id="GO:0045893">
    <property type="term" value="P:positive regulation of DNA-templated transcription"/>
    <property type="evidence" value="ECO:0007669"/>
    <property type="project" value="InterPro"/>
</dbReference>
<dbReference type="Gene3D" id="1.20.5.170">
    <property type="match status" value="1"/>
</dbReference>
<dbReference type="PANTHER" id="PTHR22952">
    <property type="entry name" value="CAMP-RESPONSE ELEMENT BINDING PROTEIN-RELATED"/>
    <property type="match status" value="1"/>
</dbReference>
<feature type="region of interest" description="Disordered" evidence="6">
    <location>
        <begin position="309"/>
        <end position="332"/>
    </location>
</feature>
<dbReference type="InterPro" id="IPR004827">
    <property type="entry name" value="bZIP"/>
</dbReference>
<keyword evidence="5" id="KW-0175">Coiled coil</keyword>
<dbReference type="GO" id="GO:0003677">
    <property type="term" value="F:DNA binding"/>
    <property type="evidence" value="ECO:0007669"/>
    <property type="project" value="UniProtKB-KW"/>
</dbReference>
<feature type="region of interest" description="Disordered" evidence="6">
    <location>
        <begin position="1"/>
        <end position="59"/>
    </location>
</feature>
<proteinExistence type="predicted"/>
<evidence type="ECO:0000256" key="2">
    <source>
        <dbReference type="ARBA" id="ARBA00022553"/>
    </source>
</evidence>
<accession>A0A1J3E8F9</accession>
<sequence length="332" mass="36603">MASFKVMHSSSSRNSDLSRRISSSSTSSSSIRPQQFRRDPNADLSRISGGYGGRSDGYSSTSMTVEGILHETFASDPPARESSLLGASMTLMDTQAPMEITTVSDVDRDRGGGGGTETRGGKTVDEVWREIVSGEGKGMKEETQEEIMTLEDFLAKAEVEDAAATVGNGGESDDMDVKIPPERLNYGFDHSAPPHNPFQMIDKVEGSIVPFGNGLDVYGGGGGGGGGARGKRARIMVEPLDKAAAQRQRRMIKNRESAARSRERKQAYQVELESLAAKLEEENEMLSKEIEEKRKERYQKLMEFVIPVVEKPQQQQQQQPPRVLRRIRSLEW</sequence>
<evidence type="ECO:0000313" key="8">
    <source>
        <dbReference type="EMBL" id="JAU27566.1"/>
    </source>
</evidence>
<dbReference type="GO" id="GO:0005634">
    <property type="term" value="C:nucleus"/>
    <property type="evidence" value="ECO:0007669"/>
    <property type="project" value="UniProtKB-SubCell"/>
</dbReference>
<dbReference type="PANTHER" id="PTHR22952:SF477">
    <property type="entry name" value="BASIC LEUCINE ZIPPER TRANSCRIPTION FACTOR"/>
    <property type="match status" value="1"/>
</dbReference>
<feature type="compositionally biased region" description="Basic residues" evidence="6">
    <location>
        <begin position="323"/>
        <end position="332"/>
    </location>
</feature>
<dbReference type="InterPro" id="IPR043452">
    <property type="entry name" value="BZIP46-like"/>
</dbReference>
<gene>
    <name evidence="8" type="ORF">GA_TR20186_c0_g1_i1_g.67434</name>
</gene>
<dbReference type="AlphaFoldDB" id="A0A1J3E8F9"/>
<keyword evidence="3" id="KW-0238">DNA-binding</keyword>